<keyword evidence="3" id="KW-1185">Reference proteome</keyword>
<organism evidence="2 3">
    <name type="scientific">Aspergillus cristatus</name>
    <name type="common">Chinese Fuzhuan brick tea-fermentation fungus</name>
    <name type="synonym">Eurotium cristatum</name>
    <dbReference type="NCBI Taxonomy" id="573508"/>
    <lineage>
        <taxon>Eukaryota</taxon>
        <taxon>Fungi</taxon>
        <taxon>Dikarya</taxon>
        <taxon>Ascomycota</taxon>
        <taxon>Pezizomycotina</taxon>
        <taxon>Eurotiomycetes</taxon>
        <taxon>Eurotiomycetidae</taxon>
        <taxon>Eurotiales</taxon>
        <taxon>Aspergillaceae</taxon>
        <taxon>Aspergillus</taxon>
        <taxon>Aspergillus subgen. Aspergillus</taxon>
    </lineage>
</organism>
<dbReference type="Proteomes" id="UP000094569">
    <property type="component" value="Unassembled WGS sequence"/>
</dbReference>
<dbReference type="AlphaFoldDB" id="A0A1E3BEH5"/>
<feature type="region of interest" description="Disordered" evidence="1">
    <location>
        <begin position="75"/>
        <end position="95"/>
    </location>
</feature>
<feature type="region of interest" description="Disordered" evidence="1">
    <location>
        <begin position="198"/>
        <end position="236"/>
    </location>
</feature>
<name>A0A1E3BEH5_ASPCR</name>
<accession>A0A1E3BEH5</accession>
<evidence type="ECO:0000313" key="3">
    <source>
        <dbReference type="Proteomes" id="UP000094569"/>
    </source>
</evidence>
<dbReference type="VEuPathDB" id="FungiDB:SI65_05945"/>
<dbReference type="EMBL" id="JXNT01000005">
    <property type="protein sequence ID" value="ODM19327.1"/>
    <property type="molecule type" value="Genomic_DNA"/>
</dbReference>
<gene>
    <name evidence="2" type="ORF">SI65_05945</name>
</gene>
<reference evidence="2 3" key="1">
    <citation type="journal article" date="2016" name="BMC Genomics">
        <title>Comparative genomic and transcriptomic analyses of the Fuzhuan brick tea-fermentation fungus Aspergillus cristatus.</title>
        <authorList>
            <person name="Ge Y."/>
            <person name="Wang Y."/>
            <person name="Liu Y."/>
            <person name="Tan Y."/>
            <person name="Ren X."/>
            <person name="Zhang X."/>
            <person name="Hyde K.D."/>
            <person name="Liu Y."/>
            <person name="Liu Z."/>
        </authorList>
    </citation>
    <scope>NUCLEOTIDE SEQUENCE [LARGE SCALE GENOMIC DNA]</scope>
    <source>
        <strain evidence="2 3">GZAAS20.1005</strain>
    </source>
</reference>
<evidence type="ECO:0000256" key="1">
    <source>
        <dbReference type="SAM" id="MobiDB-lite"/>
    </source>
</evidence>
<evidence type="ECO:0000313" key="2">
    <source>
        <dbReference type="EMBL" id="ODM19327.1"/>
    </source>
</evidence>
<sequence length="353" mass="38634">MRCDAIVGLGVTAQCCSGLYSFIPQSNTLSYAPPGLDGLMAPVTRRSARGHAPGVPQLWNNHRIQGISALVKTRKHRKLEKPDKQTVGNPDDPTTALLALPPPATDMEVETQAPVTLPEPQSPNEQLEFELSKHASIALQARATREKEEDKEILELLTLLDKEVSSMKQRSLTRASSFDNALQSFVHNYFTQPSMVAHDQASTANPAPARPPQTYAAATTASKSDSKTTRKPHIISSKPERPLRLFLWLPTEHPARHTSPHAALQKLRNSLDPAVTDTIREIQHVPTGLTIGPKDAQSGETLLNKKEEIQQVIQGSNAEPEQRWAIFVIPGVIKQYIGSPDGALAGFCTVLDR</sequence>
<protein>
    <submittedName>
        <fullName evidence="2">Uncharacterized protein</fullName>
    </submittedName>
</protein>
<proteinExistence type="predicted"/>
<comment type="caution">
    <text evidence="2">The sequence shown here is derived from an EMBL/GenBank/DDBJ whole genome shotgun (WGS) entry which is preliminary data.</text>
</comment>